<dbReference type="Pfam" id="PF00201">
    <property type="entry name" value="UDPGT"/>
    <property type="match status" value="1"/>
</dbReference>
<keyword evidence="2 4" id="KW-0328">Glycosyltransferase</keyword>
<protein>
    <recommendedName>
        <fullName evidence="5">UDP-glucuronosyltransferase</fullName>
        <ecNumber evidence="5">2.4.1.17</ecNumber>
    </recommendedName>
</protein>
<dbReference type="RefSeq" id="XP_011309730.1">
    <property type="nucleotide sequence ID" value="XM_011311428.1"/>
</dbReference>
<proteinExistence type="inferred from homology"/>
<dbReference type="EC" id="2.4.1.17" evidence="5"/>
<feature type="transmembrane region" description="Helical" evidence="5">
    <location>
        <begin position="488"/>
        <end position="511"/>
    </location>
</feature>
<evidence type="ECO:0000313" key="7">
    <source>
        <dbReference type="RefSeq" id="XP_011309730.1"/>
    </source>
</evidence>
<comment type="similarity">
    <text evidence="1 4">Belongs to the UDP-glycosyltransferase family.</text>
</comment>
<comment type="subcellular location">
    <subcellularLocation>
        <location evidence="5">Membrane</location>
        <topology evidence="5">Single-pass membrane protein</topology>
    </subcellularLocation>
</comment>
<evidence type="ECO:0000256" key="2">
    <source>
        <dbReference type="ARBA" id="ARBA00022676"/>
    </source>
</evidence>
<reference evidence="7" key="1">
    <citation type="submission" date="2025-08" db="UniProtKB">
        <authorList>
            <consortium name="RefSeq"/>
        </authorList>
    </citation>
    <scope>IDENTIFICATION</scope>
    <source>
        <strain evidence="7">USDA-PBARC FA_bdor</strain>
        <tissue evidence="7">Whole organism</tissue>
    </source>
</reference>
<evidence type="ECO:0000256" key="1">
    <source>
        <dbReference type="ARBA" id="ARBA00009995"/>
    </source>
</evidence>
<dbReference type="PANTHER" id="PTHR48043">
    <property type="entry name" value="EG:EG0003.4 PROTEIN-RELATED"/>
    <property type="match status" value="1"/>
</dbReference>
<dbReference type="GeneID" id="105270476"/>
<dbReference type="FunFam" id="3.40.50.2000:FF:000050">
    <property type="entry name" value="UDP-glucuronosyltransferase"/>
    <property type="match status" value="1"/>
</dbReference>
<dbReference type="InterPro" id="IPR050271">
    <property type="entry name" value="UDP-glycosyltransferase"/>
</dbReference>
<dbReference type="PANTHER" id="PTHR48043:SF114">
    <property type="entry name" value="IP04436P-RELATED"/>
    <property type="match status" value="1"/>
</dbReference>
<dbReference type="OrthoDB" id="5835829at2759"/>
<comment type="catalytic activity">
    <reaction evidence="5">
        <text>glucuronate acceptor + UDP-alpha-D-glucuronate = acceptor beta-D-glucuronoside + UDP + H(+)</text>
        <dbReference type="Rhea" id="RHEA:21032"/>
        <dbReference type="ChEBI" id="CHEBI:15378"/>
        <dbReference type="ChEBI" id="CHEBI:58052"/>
        <dbReference type="ChEBI" id="CHEBI:58223"/>
        <dbReference type="ChEBI" id="CHEBI:132367"/>
        <dbReference type="ChEBI" id="CHEBI:132368"/>
        <dbReference type="EC" id="2.4.1.17"/>
    </reaction>
</comment>
<evidence type="ECO:0000256" key="5">
    <source>
        <dbReference type="RuleBase" id="RU362059"/>
    </source>
</evidence>
<keyword evidence="6" id="KW-1185">Reference proteome</keyword>
<dbReference type="Proteomes" id="UP000694866">
    <property type="component" value="Unplaced"/>
</dbReference>
<keyword evidence="3 4" id="KW-0808">Transferase</keyword>
<dbReference type="GO" id="GO:0016020">
    <property type="term" value="C:membrane"/>
    <property type="evidence" value="ECO:0007669"/>
    <property type="project" value="UniProtKB-SubCell"/>
</dbReference>
<organism evidence="6 7">
    <name type="scientific">Fopius arisanus</name>
    <dbReference type="NCBI Taxonomy" id="64838"/>
    <lineage>
        <taxon>Eukaryota</taxon>
        <taxon>Metazoa</taxon>
        <taxon>Ecdysozoa</taxon>
        <taxon>Arthropoda</taxon>
        <taxon>Hexapoda</taxon>
        <taxon>Insecta</taxon>
        <taxon>Pterygota</taxon>
        <taxon>Neoptera</taxon>
        <taxon>Endopterygota</taxon>
        <taxon>Hymenoptera</taxon>
        <taxon>Apocrita</taxon>
        <taxon>Ichneumonoidea</taxon>
        <taxon>Braconidae</taxon>
        <taxon>Opiinae</taxon>
        <taxon>Fopius</taxon>
    </lineage>
</organism>
<dbReference type="InterPro" id="IPR002213">
    <property type="entry name" value="UDP_glucos_trans"/>
</dbReference>
<evidence type="ECO:0000313" key="6">
    <source>
        <dbReference type="Proteomes" id="UP000694866"/>
    </source>
</evidence>
<dbReference type="CDD" id="cd03784">
    <property type="entry name" value="GT1_Gtf-like"/>
    <property type="match status" value="1"/>
</dbReference>
<feature type="signal peptide" evidence="5">
    <location>
        <begin position="1"/>
        <end position="24"/>
    </location>
</feature>
<name>A0A9R1THV1_9HYME</name>
<sequence length="531" mass="59684">MKLEFCLVLLHILLLSPLPSTSESSDKRLRILGAFAHPGKSHFAVFKPLLEELANRGHDVTVISYFPRSNSSPPLPNYKDIDLAGEDNIFVEVVDLQTLDYSLLREFMLLRHWGLECCQRSLDNKDVQRLIKSNAKFDLIITEVFNSDCFLGFVHRFKAPFIGLSSHVLMPWANGRLSNERNPSYVPILFLGYGPKMGFMERVENYLAHKIFNFAYGVFCNGPTQKLVEEAFGPNVPALDDIAKNISAILVNSHYSLHGAAPNLPNIVEVGGLHIPEKHQPLPADIQKFLDDASEGVVFFSWGSMIKASSMDQRTLGEVLQALGSIPWKVLWKWEDEHLPGKPDNVMVKKWVPQAAILRHPNVKCYLAHGGLLGLSEGVSAGVPMVVVPMYGDQFNNAAAARSRGVAQVLEWNNLNGKTLKAAIDRVFNDPTYMENAKALQKVWHDRPMSPVETSVWWAEYVGRGQSNQFLRTAAADLAWYQLEHLDVIGFLLLILLVVIFAFYKALIVIFRKIFPPEKRVNGNSLSKKRN</sequence>
<dbReference type="AlphaFoldDB" id="A0A9R1THV1"/>
<dbReference type="SUPFAM" id="SSF53756">
    <property type="entry name" value="UDP-Glycosyltransferase/glycogen phosphorylase"/>
    <property type="match status" value="1"/>
</dbReference>
<dbReference type="PROSITE" id="PS00375">
    <property type="entry name" value="UDPGT"/>
    <property type="match status" value="1"/>
</dbReference>
<dbReference type="InterPro" id="IPR035595">
    <property type="entry name" value="UDP_glycos_trans_CS"/>
</dbReference>
<keyword evidence="5" id="KW-0732">Signal</keyword>
<gene>
    <name evidence="7" type="primary">LOC105270476</name>
</gene>
<keyword evidence="5" id="KW-0472">Membrane</keyword>
<keyword evidence="5" id="KW-1133">Transmembrane helix</keyword>
<evidence type="ECO:0000256" key="3">
    <source>
        <dbReference type="ARBA" id="ARBA00022679"/>
    </source>
</evidence>
<dbReference type="GO" id="GO:0015020">
    <property type="term" value="F:glucuronosyltransferase activity"/>
    <property type="evidence" value="ECO:0007669"/>
    <property type="project" value="UniProtKB-EC"/>
</dbReference>
<dbReference type="KEGG" id="fas:105270476"/>
<evidence type="ECO:0000256" key="4">
    <source>
        <dbReference type="RuleBase" id="RU003718"/>
    </source>
</evidence>
<keyword evidence="5" id="KW-0812">Transmembrane</keyword>
<accession>A0A9R1THV1</accession>
<dbReference type="Gene3D" id="3.40.50.2000">
    <property type="entry name" value="Glycogen Phosphorylase B"/>
    <property type="match status" value="1"/>
</dbReference>
<feature type="chain" id="PRO_5040533001" description="UDP-glucuronosyltransferase" evidence="5">
    <location>
        <begin position="25"/>
        <end position="531"/>
    </location>
</feature>